<dbReference type="GO" id="GO:0016020">
    <property type="term" value="C:membrane"/>
    <property type="evidence" value="ECO:0007669"/>
    <property type="project" value="UniProtKB-SubCell"/>
</dbReference>
<name>A0A2L1UZ09_9GAMM</name>
<dbReference type="OrthoDB" id="6509963at2"/>
<dbReference type="AlphaFoldDB" id="A0A2L1UZ09"/>
<dbReference type="KEGG" id="rox:BV494_25315"/>
<accession>A0A2L1UZ09</accession>
<dbReference type="EMBL" id="CP019065">
    <property type="protein sequence ID" value="AVF38202.1"/>
    <property type="molecule type" value="Genomic_DNA"/>
</dbReference>
<evidence type="ECO:0000256" key="1">
    <source>
        <dbReference type="ARBA" id="ARBA00004370"/>
    </source>
</evidence>
<dbReference type="InterPro" id="IPR014911">
    <property type="entry name" value="PilS_N"/>
</dbReference>
<dbReference type="Proteomes" id="UP000239197">
    <property type="component" value="Plasmid unnamed3"/>
</dbReference>
<reference evidence="4" key="1">
    <citation type="submission" date="2017-01" db="EMBL/GenBank/DDBJ databases">
        <title>Genome sequence of Rouxiella sp. ERMR1:05.</title>
        <authorList>
            <person name="Kumar R."/>
            <person name="Singh D."/>
            <person name="Kumar S."/>
        </authorList>
    </citation>
    <scope>NUCLEOTIDE SEQUENCE [LARGE SCALE GENOMIC DNA]</scope>
    <source>
        <strain evidence="4">ERMR1:05</strain>
        <plasmid evidence="4">unnamed3</plasmid>
    </source>
</reference>
<dbReference type="Pfam" id="PF08805">
    <property type="entry name" value="PilS"/>
    <property type="match status" value="1"/>
</dbReference>
<sequence>MKFMKKGISNITDSISALGITVLLIGAVLAAVTIAYYLLNSTSQVTLLTSVISETRNLRNSDGYGTADYVPALVAGGSIARNYNVTNGKIYNKSGGLITITGNGLGFIVVDNGEPQRDCVKVAKSIGTADMASTQINSTTITGEVTAADAATACVDGNNTLTFTTKS</sequence>
<keyword evidence="4" id="KW-1185">Reference proteome</keyword>
<dbReference type="InterPro" id="IPR045584">
    <property type="entry name" value="Pilin-like"/>
</dbReference>
<evidence type="ECO:0000313" key="3">
    <source>
        <dbReference type="EMBL" id="AVF38202.1"/>
    </source>
</evidence>
<comment type="subcellular location">
    <subcellularLocation>
        <location evidence="1">Membrane</location>
    </subcellularLocation>
</comment>
<gene>
    <name evidence="3" type="ORF">BV494_25315</name>
</gene>
<geneLocation type="plasmid" evidence="3 4">
    <name>unnamed3</name>
</geneLocation>
<protein>
    <submittedName>
        <fullName evidence="3">Conjugal transfer protein</fullName>
    </submittedName>
</protein>
<keyword evidence="3" id="KW-0614">Plasmid</keyword>
<feature type="domain" description="Type 4 secretion system PilS N-terminal" evidence="2">
    <location>
        <begin position="44"/>
        <end position="165"/>
    </location>
</feature>
<dbReference type="SUPFAM" id="SSF54523">
    <property type="entry name" value="Pili subunits"/>
    <property type="match status" value="1"/>
</dbReference>
<organism evidence="3 4">
    <name type="scientific">Rahnella sikkimica</name>
    <dbReference type="NCBI Taxonomy" id="1805933"/>
    <lineage>
        <taxon>Bacteria</taxon>
        <taxon>Pseudomonadati</taxon>
        <taxon>Pseudomonadota</taxon>
        <taxon>Gammaproteobacteria</taxon>
        <taxon>Enterobacterales</taxon>
        <taxon>Yersiniaceae</taxon>
        <taxon>Rahnella</taxon>
    </lineage>
</organism>
<proteinExistence type="predicted"/>
<dbReference type="Gene3D" id="3.30.1690.10">
    <property type="entry name" value="TcpA-like pilin"/>
    <property type="match status" value="1"/>
</dbReference>
<dbReference type="RefSeq" id="WP_104925520.1">
    <property type="nucleotide sequence ID" value="NZ_CP019065.1"/>
</dbReference>
<evidence type="ECO:0000313" key="4">
    <source>
        <dbReference type="Proteomes" id="UP000239197"/>
    </source>
</evidence>
<evidence type="ECO:0000259" key="2">
    <source>
        <dbReference type="Pfam" id="PF08805"/>
    </source>
</evidence>